<name>A0A8X6HDX0_TRICU</name>
<reference evidence="1" key="1">
    <citation type="submission" date="2020-07" db="EMBL/GenBank/DDBJ databases">
        <title>Multicomponent nature underlies the extraordinary mechanical properties of spider dragline silk.</title>
        <authorList>
            <person name="Kono N."/>
            <person name="Nakamura H."/>
            <person name="Mori M."/>
            <person name="Yoshida Y."/>
            <person name="Ohtoshi R."/>
            <person name="Malay A.D."/>
            <person name="Moran D.A.P."/>
            <person name="Tomita M."/>
            <person name="Numata K."/>
            <person name="Arakawa K."/>
        </authorList>
    </citation>
    <scope>NUCLEOTIDE SEQUENCE</scope>
</reference>
<keyword evidence="2" id="KW-1185">Reference proteome</keyword>
<evidence type="ECO:0000313" key="2">
    <source>
        <dbReference type="Proteomes" id="UP000887116"/>
    </source>
</evidence>
<proteinExistence type="predicted"/>
<evidence type="ECO:0000313" key="1">
    <source>
        <dbReference type="EMBL" id="GFR21794.1"/>
    </source>
</evidence>
<gene>
    <name evidence="1" type="ORF">TNCT_151891</name>
</gene>
<organism evidence="1 2">
    <name type="scientific">Trichonephila clavata</name>
    <name type="common">Joro spider</name>
    <name type="synonym">Nephila clavata</name>
    <dbReference type="NCBI Taxonomy" id="2740835"/>
    <lineage>
        <taxon>Eukaryota</taxon>
        <taxon>Metazoa</taxon>
        <taxon>Ecdysozoa</taxon>
        <taxon>Arthropoda</taxon>
        <taxon>Chelicerata</taxon>
        <taxon>Arachnida</taxon>
        <taxon>Araneae</taxon>
        <taxon>Araneomorphae</taxon>
        <taxon>Entelegynae</taxon>
        <taxon>Araneoidea</taxon>
        <taxon>Nephilidae</taxon>
        <taxon>Trichonephila</taxon>
    </lineage>
</organism>
<accession>A0A8X6HDX0</accession>
<sequence>MGTRSNILEFVDIHRSTDDSCNKIDFGVYSVAYAERFSELERIHAAKIKRARWRLALQPKSTVTKHWIQMFTKIYAIMGRFPIMLKPHMVVIHESVAKERIIYRC</sequence>
<dbReference type="EMBL" id="BMAO01028067">
    <property type="protein sequence ID" value="GFR21794.1"/>
    <property type="molecule type" value="Genomic_DNA"/>
</dbReference>
<dbReference type="Proteomes" id="UP000887116">
    <property type="component" value="Unassembled WGS sequence"/>
</dbReference>
<dbReference type="AlphaFoldDB" id="A0A8X6HDX0"/>
<protein>
    <submittedName>
        <fullName evidence="1">Uncharacterized protein</fullName>
    </submittedName>
</protein>
<comment type="caution">
    <text evidence="1">The sequence shown here is derived from an EMBL/GenBank/DDBJ whole genome shotgun (WGS) entry which is preliminary data.</text>
</comment>